<evidence type="ECO:0000256" key="1">
    <source>
        <dbReference type="ARBA" id="ARBA00022801"/>
    </source>
</evidence>
<dbReference type="PANTHER" id="PTHR14226">
    <property type="entry name" value="NEUROPATHY TARGET ESTERASE/SWISS CHEESE D.MELANOGASTER"/>
    <property type="match status" value="1"/>
</dbReference>
<dbReference type="CDD" id="cd07209">
    <property type="entry name" value="Pat_hypo_Ecoli_Z1214_like"/>
    <property type="match status" value="1"/>
</dbReference>
<proteinExistence type="predicted"/>
<reference evidence="6 7" key="1">
    <citation type="submission" date="2018-08" db="EMBL/GenBank/DDBJ databases">
        <title>A genome reference for cultivated species of the human gut microbiota.</title>
        <authorList>
            <person name="Zou Y."/>
            <person name="Xue W."/>
            <person name="Luo G."/>
        </authorList>
    </citation>
    <scope>NUCLEOTIDE SEQUENCE [LARGE SCALE GENOMIC DNA]</scope>
    <source>
        <strain evidence="6 7">AF14-18</strain>
    </source>
</reference>
<dbReference type="Pfam" id="PF01734">
    <property type="entry name" value="Patatin"/>
    <property type="match status" value="1"/>
</dbReference>
<evidence type="ECO:0000313" key="6">
    <source>
        <dbReference type="EMBL" id="RGV77434.1"/>
    </source>
</evidence>
<gene>
    <name evidence="6" type="ORF">DWW02_07115</name>
</gene>
<dbReference type="EMBL" id="QRZM01000002">
    <property type="protein sequence ID" value="RGV77434.1"/>
    <property type="molecule type" value="Genomic_DNA"/>
</dbReference>
<feature type="active site" description="Proton acceptor" evidence="4">
    <location>
        <position position="196"/>
    </location>
</feature>
<dbReference type="Proteomes" id="UP000284543">
    <property type="component" value="Unassembled WGS sequence"/>
</dbReference>
<name>A0A412ZBG6_9FIRM</name>
<dbReference type="PROSITE" id="PS51635">
    <property type="entry name" value="PNPLA"/>
    <property type="match status" value="1"/>
</dbReference>
<dbReference type="Gene3D" id="3.40.1090.10">
    <property type="entry name" value="Cytosolic phospholipase A2 catalytic domain"/>
    <property type="match status" value="2"/>
</dbReference>
<feature type="short sequence motif" description="DGA/G" evidence="4">
    <location>
        <begin position="196"/>
        <end position="198"/>
    </location>
</feature>
<accession>A0A412ZBG6</accession>
<keyword evidence="1 4" id="KW-0378">Hydrolase</keyword>
<evidence type="ECO:0000256" key="2">
    <source>
        <dbReference type="ARBA" id="ARBA00022963"/>
    </source>
</evidence>
<dbReference type="PANTHER" id="PTHR14226:SF57">
    <property type="entry name" value="BLR7027 PROTEIN"/>
    <property type="match status" value="1"/>
</dbReference>
<dbReference type="SUPFAM" id="SSF52151">
    <property type="entry name" value="FabD/lysophospholipase-like"/>
    <property type="match status" value="1"/>
</dbReference>
<protein>
    <submittedName>
        <fullName evidence="6">Patatin-like phospholipase family protein</fullName>
    </submittedName>
</protein>
<keyword evidence="2 4" id="KW-0442">Lipid degradation</keyword>
<dbReference type="GO" id="GO:0016042">
    <property type="term" value="P:lipid catabolic process"/>
    <property type="evidence" value="ECO:0007669"/>
    <property type="project" value="UniProtKB-UniRule"/>
</dbReference>
<sequence>MDIIKLQLDLSKEYGIVLEGGGAKGAYQIGAWRALREAGIRIKGAAGTSVGALNGALICMDDFEKAERIWENISYSRVMDVDDELMERLTKFSLKNISSLAPLNVGELIAGAIRVLRDGGFDIAPLRALIEDVVDEEKIRNSDRELYVVTYSISDRHPLIADVKEAPEGGIADLLMASAYLLGFRQERLGGKYYMDGGGINNVPVDVLLDRGYRDVIVLRIYGYGVDTEKKLEVPEGATLYHVAPRRDLGGLLEFDRRRARRNMLLGYFDGKRMLYGLAGRAYYIDAPEGEPYYFDKMISEIQSLLSYMEPELQEAGEAKRGREEQKDLSPGYRVYTEQVFPRLAKELKLKEGWDYKELYLSILEDLAKQYRISRFKIYTVEELLRLIHKKAGAAALKAMIPILDSSTQV</sequence>
<keyword evidence="3 4" id="KW-0443">Lipid metabolism</keyword>
<feature type="short sequence motif" description="GXGXXG" evidence="4">
    <location>
        <begin position="20"/>
        <end position="25"/>
    </location>
</feature>
<evidence type="ECO:0000256" key="4">
    <source>
        <dbReference type="PROSITE-ProRule" id="PRU01161"/>
    </source>
</evidence>
<feature type="active site" description="Nucleophile" evidence="4">
    <location>
        <position position="49"/>
    </location>
</feature>
<dbReference type="GO" id="GO:0016787">
    <property type="term" value="F:hydrolase activity"/>
    <property type="evidence" value="ECO:0007669"/>
    <property type="project" value="UniProtKB-UniRule"/>
</dbReference>
<dbReference type="InterPro" id="IPR050301">
    <property type="entry name" value="NTE"/>
</dbReference>
<feature type="short sequence motif" description="GXSXG" evidence="4">
    <location>
        <begin position="47"/>
        <end position="51"/>
    </location>
</feature>
<dbReference type="AlphaFoldDB" id="A0A412ZBG6"/>
<comment type="caution">
    <text evidence="6">The sequence shown here is derived from an EMBL/GenBank/DDBJ whole genome shotgun (WGS) entry which is preliminary data.</text>
</comment>
<evidence type="ECO:0000313" key="7">
    <source>
        <dbReference type="Proteomes" id="UP000284543"/>
    </source>
</evidence>
<organism evidence="6 7">
    <name type="scientific">Enterocloster bolteae</name>
    <dbReference type="NCBI Taxonomy" id="208479"/>
    <lineage>
        <taxon>Bacteria</taxon>
        <taxon>Bacillati</taxon>
        <taxon>Bacillota</taxon>
        <taxon>Clostridia</taxon>
        <taxon>Lachnospirales</taxon>
        <taxon>Lachnospiraceae</taxon>
        <taxon>Enterocloster</taxon>
    </lineage>
</organism>
<evidence type="ECO:0000259" key="5">
    <source>
        <dbReference type="PROSITE" id="PS51635"/>
    </source>
</evidence>
<dbReference type="InterPro" id="IPR016035">
    <property type="entry name" value="Acyl_Trfase/lysoPLipase"/>
</dbReference>
<evidence type="ECO:0000256" key="3">
    <source>
        <dbReference type="ARBA" id="ARBA00023098"/>
    </source>
</evidence>
<dbReference type="RefSeq" id="WP_118018001.1">
    <property type="nucleotide sequence ID" value="NZ_CAUHGS010000002.1"/>
</dbReference>
<feature type="domain" description="PNPLA" evidence="5">
    <location>
        <begin position="16"/>
        <end position="209"/>
    </location>
</feature>
<dbReference type="InterPro" id="IPR002641">
    <property type="entry name" value="PNPLA_dom"/>
</dbReference>